<evidence type="ECO:0000313" key="5">
    <source>
        <dbReference type="Proteomes" id="UP000245909"/>
    </source>
</evidence>
<evidence type="ECO:0000256" key="1">
    <source>
        <dbReference type="SAM" id="MobiDB-lite"/>
    </source>
</evidence>
<dbReference type="Pfam" id="PF13464">
    <property type="entry name" value="RodZ_C"/>
    <property type="match status" value="1"/>
</dbReference>
<accession>A0A2U0T5B0</accession>
<gene>
    <name evidence="4" type="ORF">C8D76_10711</name>
</gene>
<dbReference type="GO" id="GO:0003677">
    <property type="term" value="F:DNA binding"/>
    <property type="evidence" value="ECO:0007669"/>
    <property type="project" value="InterPro"/>
</dbReference>
<keyword evidence="2" id="KW-0812">Transmembrane</keyword>
<keyword evidence="2" id="KW-0472">Membrane</keyword>
<protein>
    <submittedName>
        <fullName evidence="4">Cytoskeleton protein RodZ</fullName>
    </submittedName>
</protein>
<dbReference type="InterPro" id="IPR001387">
    <property type="entry name" value="Cro/C1-type_HTH"/>
</dbReference>
<dbReference type="Pfam" id="PF13413">
    <property type="entry name" value="HTH_25"/>
    <property type="match status" value="1"/>
</dbReference>
<dbReference type="InterPro" id="IPR010982">
    <property type="entry name" value="Lambda_DNA-bd_dom_sf"/>
</dbReference>
<dbReference type="AlphaFoldDB" id="A0A2U0T5B0"/>
<feature type="region of interest" description="Disordered" evidence="1">
    <location>
        <begin position="153"/>
        <end position="244"/>
    </location>
</feature>
<dbReference type="InterPro" id="IPR025194">
    <property type="entry name" value="RodZ-like_C"/>
</dbReference>
<sequence length="322" mass="35131">MTDQEFTSSTLSVGEQFRQAREKLGLSLDEAAQKANLRANILEYIENNEFSHKKIPATFMKGYVRSYAKLLKLPENVWTSAVGSFGDTPKHDFNRTTRADRVTNPHSHHRWVGYLTAFVVIIALGMTTLWWWESYQQSKTERDNLVQSYTPTTVETETDSAANSNIPTLEVSTNGEGTPAPVNAENSEQPAESAASQSAPAEQSTSAGLSALAEQPASAATTETAQPAAPSAVENSQETQPVSAVNGDLQIEITDATSWISVKDTNRKVLAQKEYKKGEILTFNAGAPYAVIIGAPGNVKITYKGENYPLKVDGRIAKFKLQ</sequence>
<dbReference type="SUPFAM" id="SSF47413">
    <property type="entry name" value="lambda repressor-like DNA-binding domains"/>
    <property type="match status" value="1"/>
</dbReference>
<organism evidence="4 5">
    <name type="scientific">Alitibacter langaaensis DSM 22999</name>
    <dbReference type="NCBI Taxonomy" id="1122935"/>
    <lineage>
        <taxon>Bacteria</taxon>
        <taxon>Pseudomonadati</taxon>
        <taxon>Pseudomonadota</taxon>
        <taxon>Gammaproteobacteria</taxon>
        <taxon>Pasteurellales</taxon>
        <taxon>Pasteurellaceae</taxon>
        <taxon>Alitibacter</taxon>
    </lineage>
</organism>
<dbReference type="PANTHER" id="PTHR34475">
    <property type="match status" value="1"/>
</dbReference>
<feature type="compositionally biased region" description="Polar residues" evidence="1">
    <location>
        <begin position="153"/>
        <end position="176"/>
    </location>
</feature>
<proteinExistence type="predicted"/>
<comment type="caution">
    <text evidence="4">The sequence shown here is derived from an EMBL/GenBank/DDBJ whole genome shotgun (WGS) entry which is preliminary data.</text>
</comment>
<evidence type="ECO:0000256" key="2">
    <source>
        <dbReference type="SAM" id="Phobius"/>
    </source>
</evidence>
<dbReference type="InterPro" id="IPR050400">
    <property type="entry name" value="Bact_Cytoskel_RodZ"/>
</dbReference>
<dbReference type="EMBL" id="QENU01000007">
    <property type="protein sequence ID" value="PVX38790.1"/>
    <property type="molecule type" value="Genomic_DNA"/>
</dbReference>
<dbReference type="OrthoDB" id="9790252at2"/>
<dbReference type="RefSeq" id="WP_116631868.1">
    <property type="nucleotide sequence ID" value="NZ_QENU01000007.1"/>
</dbReference>
<dbReference type="CDD" id="cd00093">
    <property type="entry name" value="HTH_XRE"/>
    <property type="match status" value="1"/>
</dbReference>
<reference evidence="4 5" key="1">
    <citation type="submission" date="2018-05" db="EMBL/GenBank/DDBJ databases">
        <title>Genomic Encyclopedia of Type Strains, Phase IV (KMG-IV): sequencing the most valuable type-strain genomes for metagenomic binning, comparative biology and taxonomic classification.</title>
        <authorList>
            <person name="Goeker M."/>
        </authorList>
    </citation>
    <scope>NUCLEOTIDE SEQUENCE [LARGE SCALE GENOMIC DNA]</scope>
    <source>
        <strain evidence="4 5">DSM 22999</strain>
    </source>
</reference>
<feature type="transmembrane region" description="Helical" evidence="2">
    <location>
        <begin position="111"/>
        <end position="132"/>
    </location>
</feature>
<feature type="compositionally biased region" description="Polar residues" evidence="1">
    <location>
        <begin position="233"/>
        <end position="243"/>
    </location>
</feature>
<feature type="compositionally biased region" description="Low complexity" evidence="1">
    <location>
        <begin position="183"/>
        <end position="232"/>
    </location>
</feature>
<dbReference type="PANTHER" id="PTHR34475:SF1">
    <property type="entry name" value="CYTOSKELETON PROTEIN RODZ"/>
    <property type="match status" value="1"/>
</dbReference>
<dbReference type="Gene3D" id="1.10.260.40">
    <property type="entry name" value="lambda repressor-like DNA-binding domains"/>
    <property type="match status" value="1"/>
</dbReference>
<evidence type="ECO:0000313" key="4">
    <source>
        <dbReference type="EMBL" id="PVX38790.1"/>
    </source>
</evidence>
<name>A0A2U0T5B0_9PAST</name>
<keyword evidence="5" id="KW-1185">Reference proteome</keyword>
<feature type="domain" description="Cytoskeleton protein RodZ-like C-terminal" evidence="3">
    <location>
        <begin position="256"/>
        <end position="319"/>
    </location>
</feature>
<keyword evidence="2" id="KW-1133">Transmembrane helix</keyword>
<evidence type="ECO:0000259" key="3">
    <source>
        <dbReference type="Pfam" id="PF13464"/>
    </source>
</evidence>
<dbReference type="Proteomes" id="UP000245909">
    <property type="component" value="Unassembled WGS sequence"/>
</dbReference>